<keyword evidence="3" id="KW-1185">Reference proteome</keyword>
<accession>A0AAW1HRP9</accession>
<comment type="caution">
    <text evidence="2">The sequence shown here is derived from an EMBL/GenBank/DDBJ whole genome shotgun (WGS) entry which is preliminary data.</text>
</comment>
<evidence type="ECO:0000313" key="2">
    <source>
        <dbReference type="EMBL" id="KAK9679033.1"/>
    </source>
</evidence>
<dbReference type="EMBL" id="JASPKY010001116">
    <property type="protein sequence ID" value="KAK9679033.1"/>
    <property type="molecule type" value="Genomic_DNA"/>
</dbReference>
<feature type="region of interest" description="Disordered" evidence="1">
    <location>
        <begin position="96"/>
        <end position="124"/>
    </location>
</feature>
<evidence type="ECO:0000313" key="3">
    <source>
        <dbReference type="Proteomes" id="UP001458880"/>
    </source>
</evidence>
<protein>
    <submittedName>
        <fullName evidence="2">Uncharacterized protein</fullName>
    </submittedName>
</protein>
<sequence>MDTLGDVGCSVVEFRTVTITAEGLKVVVVLKPEDAAPSTDQVVPQPETPPMSESANIPVPKNTPVPQDFSTPTPAPMVHPYLERIRLRRNVAPRVIEDRARKAVSRALEDDWGEEGREDGAGSE</sequence>
<dbReference type="Proteomes" id="UP001458880">
    <property type="component" value="Unassembled WGS sequence"/>
</dbReference>
<feature type="region of interest" description="Disordered" evidence="1">
    <location>
        <begin position="35"/>
        <end position="77"/>
    </location>
</feature>
<name>A0AAW1HRP9_POPJA</name>
<feature type="compositionally biased region" description="Basic and acidic residues" evidence="1">
    <location>
        <begin position="114"/>
        <end position="124"/>
    </location>
</feature>
<dbReference type="AlphaFoldDB" id="A0AAW1HRP9"/>
<gene>
    <name evidence="2" type="ORF">QE152_g40350</name>
</gene>
<proteinExistence type="predicted"/>
<evidence type="ECO:0000256" key="1">
    <source>
        <dbReference type="SAM" id="MobiDB-lite"/>
    </source>
</evidence>
<reference evidence="2 3" key="1">
    <citation type="journal article" date="2024" name="BMC Genomics">
        <title>De novo assembly and annotation of Popillia japonica's genome with initial clues to its potential as an invasive pest.</title>
        <authorList>
            <person name="Cucini C."/>
            <person name="Boschi S."/>
            <person name="Funari R."/>
            <person name="Cardaioli E."/>
            <person name="Iannotti N."/>
            <person name="Marturano G."/>
            <person name="Paoli F."/>
            <person name="Bruttini M."/>
            <person name="Carapelli A."/>
            <person name="Frati F."/>
            <person name="Nardi F."/>
        </authorList>
    </citation>
    <scope>NUCLEOTIDE SEQUENCE [LARGE SCALE GENOMIC DNA]</scope>
    <source>
        <strain evidence="2">DMR45628</strain>
    </source>
</reference>
<organism evidence="2 3">
    <name type="scientific">Popillia japonica</name>
    <name type="common">Japanese beetle</name>
    <dbReference type="NCBI Taxonomy" id="7064"/>
    <lineage>
        <taxon>Eukaryota</taxon>
        <taxon>Metazoa</taxon>
        <taxon>Ecdysozoa</taxon>
        <taxon>Arthropoda</taxon>
        <taxon>Hexapoda</taxon>
        <taxon>Insecta</taxon>
        <taxon>Pterygota</taxon>
        <taxon>Neoptera</taxon>
        <taxon>Endopterygota</taxon>
        <taxon>Coleoptera</taxon>
        <taxon>Polyphaga</taxon>
        <taxon>Scarabaeiformia</taxon>
        <taxon>Scarabaeidae</taxon>
        <taxon>Rutelinae</taxon>
        <taxon>Popillia</taxon>
    </lineage>
</organism>